<name>S7MWH1_MYOBR</name>
<dbReference type="EMBL" id="KE162609">
    <property type="protein sequence ID" value="EPQ08956.1"/>
    <property type="molecule type" value="Genomic_DNA"/>
</dbReference>
<feature type="region of interest" description="Disordered" evidence="3">
    <location>
        <begin position="244"/>
        <end position="272"/>
    </location>
</feature>
<evidence type="ECO:0000256" key="2">
    <source>
        <dbReference type="ARBA" id="ARBA00022525"/>
    </source>
</evidence>
<dbReference type="PANTHER" id="PTHR11250">
    <property type="entry name" value="TACHYKININ"/>
    <property type="match status" value="1"/>
</dbReference>
<keyword evidence="5" id="KW-1185">Reference proteome</keyword>
<evidence type="ECO:0000256" key="3">
    <source>
        <dbReference type="SAM" id="MobiDB-lite"/>
    </source>
</evidence>
<sequence>MWLELKGMKYLVEAQAGKVTRPLGLQSGSWKHRSHTLPPVHLPPEGKQPTARVRRLLHQSAKPGIRCWGRWCKRAGPSSDIIGLSSWEGGESQEMSLGGQISWRKKQGSWKDEEQVEPPSPTKEPEGGPACWRPCRLRGTRRGSQHRAALTMPLRLALLLLTGLSARTAAANKKLAPGGTEAGSLVTVTLEEGVVPSIQLQLQEVKRDKASQFFPLMGKQAGDAQAVPGANDFTLLHSASPKAAKQLGHTRTVGSVCSSTEDPTQALSPKEP</sequence>
<dbReference type="Proteomes" id="UP000052978">
    <property type="component" value="Unassembled WGS sequence"/>
</dbReference>
<reference evidence="4 5" key="1">
    <citation type="journal article" date="2013" name="Nat. Commun.">
        <title>Genome analysis reveals insights into physiology and longevity of the Brandt's bat Myotis brandtii.</title>
        <authorList>
            <person name="Seim I."/>
            <person name="Fang X."/>
            <person name="Xiong Z."/>
            <person name="Lobanov A.V."/>
            <person name="Huang Z."/>
            <person name="Ma S."/>
            <person name="Feng Y."/>
            <person name="Turanov A.A."/>
            <person name="Zhu Y."/>
            <person name="Lenz T.L."/>
            <person name="Gerashchenko M.V."/>
            <person name="Fan D."/>
            <person name="Hee Yim S."/>
            <person name="Yao X."/>
            <person name="Jordan D."/>
            <person name="Xiong Y."/>
            <person name="Ma Y."/>
            <person name="Lyapunov A.N."/>
            <person name="Chen G."/>
            <person name="Kulakova O.I."/>
            <person name="Sun Y."/>
            <person name="Lee S.G."/>
            <person name="Bronson R.T."/>
            <person name="Moskalev A.A."/>
            <person name="Sunyaev S.R."/>
            <person name="Zhang G."/>
            <person name="Krogh A."/>
            <person name="Wang J."/>
            <person name="Gladyshev V.N."/>
        </authorList>
    </citation>
    <scope>NUCLEOTIDE SEQUENCE [LARGE SCALE GENOMIC DNA]</scope>
</reference>
<protein>
    <submittedName>
        <fullName evidence="4">Tachykinin-4</fullName>
    </submittedName>
</protein>
<dbReference type="GO" id="GO:0006954">
    <property type="term" value="P:inflammatory response"/>
    <property type="evidence" value="ECO:0007669"/>
    <property type="project" value="TreeGrafter"/>
</dbReference>
<evidence type="ECO:0000313" key="5">
    <source>
        <dbReference type="Proteomes" id="UP000052978"/>
    </source>
</evidence>
<organism evidence="4 5">
    <name type="scientific">Myotis brandtii</name>
    <name type="common">Brandt's bat</name>
    <dbReference type="NCBI Taxonomy" id="109478"/>
    <lineage>
        <taxon>Eukaryota</taxon>
        <taxon>Metazoa</taxon>
        <taxon>Chordata</taxon>
        <taxon>Craniata</taxon>
        <taxon>Vertebrata</taxon>
        <taxon>Euteleostomi</taxon>
        <taxon>Mammalia</taxon>
        <taxon>Eutheria</taxon>
        <taxon>Laurasiatheria</taxon>
        <taxon>Chiroptera</taxon>
        <taxon>Yangochiroptera</taxon>
        <taxon>Vespertilionidae</taxon>
        <taxon>Myotis</taxon>
    </lineage>
</organism>
<gene>
    <name evidence="4" type="ORF">D623_10017055</name>
</gene>
<evidence type="ECO:0000256" key="1">
    <source>
        <dbReference type="ARBA" id="ARBA00004613"/>
    </source>
</evidence>
<keyword evidence="2" id="KW-0964">Secreted</keyword>
<dbReference type="GO" id="GO:0005615">
    <property type="term" value="C:extracellular space"/>
    <property type="evidence" value="ECO:0007669"/>
    <property type="project" value="TreeGrafter"/>
</dbReference>
<dbReference type="AlphaFoldDB" id="S7MWH1"/>
<dbReference type="PANTHER" id="PTHR11250:SF2">
    <property type="entry name" value="TACHYKININ-4"/>
    <property type="match status" value="1"/>
</dbReference>
<dbReference type="GO" id="GO:0007204">
    <property type="term" value="P:positive regulation of cytosolic calcium ion concentration"/>
    <property type="evidence" value="ECO:0007669"/>
    <property type="project" value="TreeGrafter"/>
</dbReference>
<feature type="compositionally biased region" description="Polar residues" evidence="3">
    <location>
        <begin position="252"/>
        <end position="272"/>
    </location>
</feature>
<feature type="region of interest" description="Disordered" evidence="3">
    <location>
        <begin position="91"/>
        <end position="131"/>
    </location>
</feature>
<feature type="region of interest" description="Disordered" evidence="3">
    <location>
        <begin position="25"/>
        <end position="47"/>
    </location>
</feature>
<evidence type="ECO:0000313" key="4">
    <source>
        <dbReference type="EMBL" id="EPQ08956.1"/>
    </source>
</evidence>
<accession>S7MWH1</accession>
<comment type="subcellular location">
    <subcellularLocation>
        <location evidence="1">Secreted</location>
    </subcellularLocation>
</comment>
<dbReference type="GO" id="GO:0031835">
    <property type="term" value="F:substance P receptor binding"/>
    <property type="evidence" value="ECO:0007669"/>
    <property type="project" value="TreeGrafter"/>
</dbReference>
<dbReference type="GO" id="GO:0007217">
    <property type="term" value="P:tachykinin receptor signaling pathway"/>
    <property type="evidence" value="ECO:0007669"/>
    <property type="project" value="TreeGrafter"/>
</dbReference>
<proteinExistence type="predicted"/>